<feature type="region of interest" description="Disordered" evidence="1">
    <location>
        <begin position="300"/>
        <end position="470"/>
    </location>
</feature>
<keyword evidence="3" id="KW-1185">Reference proteome</keyword>
<feature type="region of interest" description="Disordered" evidence="1">
    <location>
        <begin position="498"/>
        <end position="517"/>
    </location>
</feature>
<feature type="region of interest" description="Disordered" evidence="1">
    <location>
        <begin position="778"/>
        <end position="831"/>
    </location>
</feature>
<feature type="region of interest" description="Disordered" evidence="1">
    <location>
        <begin position="241"/>
        <end position="280"/>
    </location>
</feature>
<proteinExistence type="predicted"/>
<reference evidence="2 3" key="1">
    <citation type="journal article" date="2019" name="Nat. Ecol. Evol.">
        <title>Megaphylogeny resolves global patterns of mushroom evolution.</title>
        <authorList>
            <person name="Varga T."/>
            <person name="Krizsan K."/>
            <person name="Foldi C."/>
            <person name="Dima B."/>
            <person name="Sanchez-Garcia M."/>
            <person name="Sanchez-Ramirez S."/>
            <person name="Szollosi G.J."/>
            <person name="Szarkandi J.G."/>
            <person name="Papp V."/>
            <person name="Albert L."/>
            <person name="Andreopoulos W."/>
            <person name="Angelini C."/>
            <person name="Antonin V."/>
            <person name="Barry K.W."/>
            <person name="Bougher N.L."/>
            <person name="Buchanan P."/>
            <person name="Buyck B."/>
            <person name="Bense V."/>
            <person name="Catcheside P."/>
            <person name="Chovatia M."/>
            <person name="Cooper J."/>
            <person name="Damon W."/>
            <person name="Desjardin D."/>
            <person name="Finy P."/>
            <person name="Geml J."/>
            <person name="Haridas S."/>
            <person name="Hughes K."/>
            <person name="Justo A."/>
            <person name="Karasinski D."/>
            <person name="Kautmanova I."/>
            <person name="Kiss B."/>
            <person name="Kocsube S."/>
            <person name="Kotiranta H."/>
            <person name="LaButti K.M."/>
            <person name="Lechner B.E."/>
            <person name="Liimatainen K."/>
            <person name="Lipzen A."/>
            <person name="Lukacs Z."/>
            <person name="Mihaltcheva S."/>
            <person name="Morgado L.N."/>
            <person name="Niskanen T."/>
            <person name="Noordeloos M.E."/>
            <person name="Ohm R.A."/>
            <person name="Ortiz-Santana B."/>
            <person name="Ovrebo C."/>
            <person name="Racz N."/>
            <person name="Riley R."/>
            <person name="Savchenko A."/>
            <person name="Shiryaev A."/>
            <person name="Soop K."/>
            <person name="Spirin V."/>
            <person name="Szebenyi C."/>
            <person name="Tomsovsky M."/>
            <person name="Tulloss R.E."/>
            <person name="Uehling J."/>
            <person name="Grigoriev I.V."/>
            <person name="Vagvolgyi C."/>
            <person name="Papp T."/>
            <person name="Martin F.M."/>
            <person name="Miettinen O."/>
            <person name="Hibbett D.S."/>
            <person name="Nagy L.G."/>
        </authorList>
    </citation>
    <scope>NUCLEOTIDE SEQUENCE [LARGE SCALE GENOMIC DNA]</scope>
    <source>
        <strain evidence="2 3">HHB13444</strain>
    </source>
</reference>
<evidence type="ECO:0000256" key="1">
    <source>
        <dbReference type="SAM" id="MobiDB-lite"/>
    </source>
</evidence>
<dbReference type="InParanoid" id="A0A5C3P1P7"/>
<dbReference type="EMBL" id="ML211395">
    <property type="protein sequence ID" value="TFK83411.1"/>
    <property type="molecule type" value="Genomic_DNA"/>
</dbReference>
<dbReference type="AlphaFoldDB" id="A0A5C3P1P7"/>
<gene>
    <name evidence="2" type="ORF">K466DRAFT_602886</name>
</gene>
<accession>A0A5C3P1P7</accession>
<feature type="compositionally biased region" description="Polar residues" evidence="1">
    <location>
        <begin position="54"/>
        <end position="64"/>
    </location>
</feature>
<organism evidence="2 3">
    <name type="scientific">Polyporus arcularius HHB13444</name>
    <dbReference type="NCBI Taxonomy" id="1314778"/>
    <lineage>
        <taxon>Eukaryota</taxon>
        <taxon>Fungi</taxon>
        <taxon>Dikarya</taxon>
        <taxon>Basidiomycota</taxon>
        <taxon>Agaricomycotina</taxon>
        <taxon>Agaricomycetes</taxon>
        <taxon>Polyporales</taxon>
        <taxon>Polyporaceae</taxon>
        <taxon>Polyporus</taxon>
    </lineage>
</organism>
<protein>
    <submittedName>
        <fullName evidence="2">Uncharacterized protein</fullName>
    </submittedName>
</protein>
<name>A0A5C3P1P7_9APHY</name>
<feature type="region of interest" description="Disordered" evidence="1">
    <location>
        <begin position="155"/>
        <end position="229"/>
    </location>
</feature>
<feature type="region of interest" description="Disordered" evidence="1">
    <location>
        <begin position="1"/>
        <end position="65"/>
    </location>
</feature>
<dbReference type="Proteomes" id="UP000308197">
    <property type="component" value="Unassembled WGS sequence"/>
</dbReference>
<feature type="compositionally biased region" description="Basic and acidic residues" evidence="1">
    <location>
        <begin position="185"/>
        <end position="194"/>
    </location>
</feature>
<evidence type="ECO:0000313" key="3">
    <source>
        <dbReference type="Proteomes" id="UP000308197"/>
    </source>
</evidence>
<feature type="compositionally biased region" description="Low complexity" evidence="1">
    <location>
        <begin position="16"/>
        <end position="45"/>
    </location>
</feature>
<feature type="compositionally biased region" description="Pro residues" evidence="1">
    <location>
        <begin position="788"/>
        <end position="801"/>
    </location>
</feature>
<evidence type="ECO:0000313" key="2">
    <source>
        <dbReference type="EMBL" id="TFK83411.1"/>
    </source>
</evidence>
<sequence length="831" mass="90727">MPQNCNGSPLVGSALASDVSTDSSAMSVSPASPHSPAATHHGPASDVDAAPAEITSQPEVSASITAEVDDILRNAARDRREARLLERQMQAEGDNIDDDPDIHPELRDHHPSGPETHPSPTPAPRVRGSWTHGDPPELCPPEMRRLYGLFARPSHNDHVPAALEGDEEPHPDGSKRQWTGSPLPEEVRRGEPRVRTAQGSPAEVPTPPRAPDLDEEDLYFGPSPAGITYHPRATTQLMEDYPMDDDSAEPSAAPNRRSPSFVMGTSTRDTGNRLAPSGSRARGMYAGRLYAPLARPSLAPLRGGNQTAPDAWFADPTVRPPTAGPSNTRHNDRYATASTSLPFFDPRQAWGSSTPAPRMQHRSEDTSSTTQQEGGQPRTPYHFSFRPAQDTATLNTRAETPAVFKQPPPDARFESEASGHLRGPPMGWTRPGANEQRAPRHHPGATQPQDNVARRAARGHDVAEPHNQPVDYRTFQAAPRPAQPPLDADAPVLRPSWIAAQDDEQPTYTPRPPGGWPEMHRSDPEEPFGGTLGGMPLHRVQEVYEGPRATTLLAQVFNIGETPSARVARLVTDDMAAGILHRTGEMPCIVAPEASDRGRSNVWIIYGLSERAAAQLLAMEVVSMPAVSFRVFNRDLHMPQLLLTLGPLTGGTQESLERMIRWNLVGPLRQTIATLVERNPSFAHLTTDEAIQSLIETLRIRILTLNNGNRVLNVFMRSPTRSIELWREWVARLRTHEWRDRNHSTVHARRIALCACCHSADHPTHLCPFPHLPGWNGPMAGSGTHSSLPPPPPPQAPPSPGPSSNTRGRFGQDNTRGGARGYGRGRGRGRQ</sequence>
<feature type="region of interest" description="Disordered" evidence="1">
    <location>
        <begin position="83"/>
        <end position="140"/>
    </location>
</feature>
<feature type="compositionally biased region" description="Basic and acidic residues" evidence="1">
    <location>
        <begin position="101"/>
        <end position="112"/>
    </location>
</feature>